<feature type="domain" description="Solute-binding protein family 5" evidence="6">
    <location>
        <begin position="97"/>
        <end position="475"/>
    </location>
</feature>
<dbReference type="Proteomes" id="UP000037267">
    <property type="component" value="Unassembled WGS sequence"/>
</dbReference>
<reference evidence="8" key="1">
    <citation type="submission" date="2015-07" db="EMBL/GenBank/DDBJ databases">
        <title>Draft genome sequence of the purine-degrading Gottschalkia purinilyticum DSM 1384 (formerly Clostridium purinilyticum).</title>
        <authorList>
            <person name="Poehlein A."/>
            <person name="Schiel-Bengelsdorf B."/>
            <person name="Bengelsdorf F.R."/>
            <person name="Daniel R."/>
            <person name="Duerre P."/>
        </authorList>
    </citation>
    <scope>NUCLEOTIDE SEQUENCE [LARGE SCALE GENOMIC DNA]</scope>
    <source>
        <strain evidence="8">DSM 1384</strain>
    </source>
</reference>
<evidence type="ECO:0000313" key="7">
    <source>
        <dbReference type="EMBL" id="KNF07238.1"/>
    </source>
</evidence>
<dbReference type="GO" id="GO:0015833">
    <property type="term" value="P:peptide transport"/>
    <property type="evidence" value="ECO:0007669"/>
    <property type="project" value="TreeGrafter"/>
</dbReference>
<evidence type="ECO:0000256" key="2">
    <source>
        <dbReference type="ARBA" id="ARBA00005695"/>
    </source>
</evidence>
<evidence type="ECO:0000313" key="8">
    <source>
        <dbReference type="Proteomes" id="UP000037267"/>
    </source>
</evidence>
<dbReference type="PANTHER" id="PTHR30290:SF79">
    <property type="entry name" value="DIPEPTIDE-BINDING PROTEIN DPPE"/>
    <property type="match status" value="1"/>
</dbReference>
<dbReference type="CDD" id="cd08504">
    <property type="entry name" value="PBP2_OppA"/>
    <property type="match status" value="1"/>
</dbReference>
<dbReference type="InterPro" id="IPR000914">
    <property type="entry name" value="SBP_5_dom"/>
</dbReference>
<feature type="signal peptide" evidence="5">
    <location>
        <begin position="1"/>
        <end position="22"/>
    </location>
</feature>
<dbReference type="FunFam" id="3.90.76.10:FF:000001">
    <property type="entry name" value="Oligopeptide ABC transporter substrate-binding protein"/>
    <property type="match status" value="1"/>
</dbReference>
<protein>
    <submittedName>
        <fullName evidence="7">Oligopeptide-binding protein OppA</fullName>
    </submittedName>
</protein>
<dbReference type="GO" id="GO:1904680">
    <property type="term" value="F:peptide transmembrane transporter activity"/>
    <property type="evidence" value="ECO:0007669"/>
    <property type="project" value="TreeGrafter"/>
</dbReference>
<dbReference type="PATRIC" id="fig|1503.3.peg.1274"/>
<comment type="similarity">
    <text evidence="2">Belongs to the bacterial solute-binding protein 5 family.</text>
</comment>
<accession>A0A0L0W6R2</accession>
<dbReference type="GO" id="GO:0030288">
    <property type="term" value="C:outer membrane-bounded periplasmic space"/>
    <property type="evidence" value="ECO:0007669"/>
    <property type="project" value="UniProtKB-ARBA"/>
</dbReference>
<keyword evidence="8" id="KW-1185">Reference proteome</keyword>
<dbReference type="OrthoDB" id="9801912at2"/>
<proteinExistence type="inferred from homology"/>
<dbReference type="PIRSF" id="PIRSF002741">
    <property type="entry name" value="MppA"/>
    <property type="match status" value="1"/>
</dbReference>
<gene>
    <name evidence="7" type="primary">oppA</name>
    <name evidence="7" type="ORF">CLPU_20c00140</name>
</gene>
<comment type="caution">
    <text evidence="7">The sequence shown here is derived from an EMBL/GenBank/DDBJ whole genome shotgun (WGS) entry which is preliminary data.</text>
</comment>
<evidence type="ECO:0000259" key="6">
    <source>
        <dbReference type="Pfam" id="PF00496"/>
    </source>
</evidence>
<dbReference type="PROSITE" id="PS51257">
    <property type="entry name" value="PROKAR_LIPOPROTEIN"/>
    <property type="match status" value="1"/>
</dbReference>
<sequence length="558" mass="63178">MKMKKWLSLSLVAVLSLSLGLAGCGNSSGDKKSDKGKESTGKEELAEEQVLRFNWQANPPNLDPQVCKDQVSGWIINGIYEGLVRRSPNGEIKQGSGLAEKWEVSDDKLTYTFHLRDAKWSDGTPITAEDFAFAWKRALNPATASEYAYQLYHIKNGEAYNTGKIKDADQVGITVVDPKTLKVELERPTPFFLDLLAFYTYLPAQKATVEKLGDQFATAPDKMVYSGPFVVKEWKNEQKLTLEKNPNYWDAKSVKLQRIEGDMITDANALVNLYDTGDMDEMTVSVDFIDKYKDTEDYVKVPEGTVWYLQYNVENKYMKNENIRKGLSLAIDRKSHVDNVLRGAGVVAGGLTPGLIKGKDDGEFAKQRGDVLPKYDAKKAKEYFEKGLKELGITKEEFQKGTSFLAGDSTRALREAQTYQEMWKKALGVEIKIESASFKLRLDRYDRKDYTITMAGWGGDYNDPMSFMDLHLTGAPHNDAYYSNPEYDELVKTAITTADINERHDNLIKAEKILAKDMPIYPLYYEVKPHAVKPYVKGIARYPVGVDTDFKWTYILKH</sequence>
<dbReference type="FunFam" id="3.10.105.10:FF:000001">
    <property type="entry name" value="Oligopeptide ABC transporter, oligopeptide-binding protein"/>
    <property type="match status" value="1"/>
</dbReference>
<dbReference type="Gene3D" id="3.40.190.10">
    <property type="entry name" value="Periplasmic binding protein-like II"/>
    <property type="match status" value="1"/>
</dbReference>
<evidence type="ECO:0000256" key="3">
    <source>
        <dbReference type="ARBA" id="ARBA00022448"/>
    </source>
</evidence>
<comment type="subcellular location">
    <subcellularLocation>
        <location evidence="1">Cell envelope</location>
    </subcellularLocation>
</comment>
<keyword evidence="4 5" id="KW-0732">Signal</keyword>
<evidence type="ECO:0000256" key="5">
    <source>
        <dbReference type="SAM" id="SignalP"/>
    </source>
</evidence>
<organism evidence="7 8">
    <name type="scientific">Gottschalkia purinilytica</name>
    <name type="common">Clostridium purinilyticum</name>
    <dbReference type="NCBI Taxonomy" id="1503"/>
    <lineage>
        <taxon>Bacteria</taxon>
        <taxon>Bacillati</taxon>
        <taxon>Bacillota</taxon>
        <taxon>Tissierellia</taxon>
        <taxon>Tissierellales</taxon>
        <taxon>Gottschalkiaceae</taxon>
        <taxon>Gottschalkia</taxon>
    </lineage>
</organism>
<dbReference type="SUPFAM" id="SSF53850">
    <property type="entry name" value="Periplasmic binding protein-like II"/>
    <property type="match status" value="1"/>
</dbReference>
<dbReference type="RefSeq" id="WP_082154257.1">
    <property type="nucleotide sequence ID" value="NZ_LGSS01000020.1"/>
</dbReference>
<dbReference type="InterPro" id="IPR039424">
    <property type="entry name" value="SBP_5"/>
</dbReference>
<dbReference type="AlphaFoldDB" id="A0A0L0W6R2"/>
<dbReference type="PANTHER" id="PTHR30290">
    <property type="entry name" value="PERIPLASMIC BINDING COMPONENT OF ABC TRANSPORTER"/>
    <property type="match status" value="1"/>
</dbReference>
<evidence type="ECO:0000256" key="4">
    <source>
        <dbReference type="ARBA" id="ARBA00022729"/>
    </source>
</evidence>
<dbReference type="EMBL" id="LGSS01000020">
    <property type="protein sequence ID" value="KNF07238.1"/>
    <property type="molecule type" value="Genomic_DNA"/>
</dbReference>
<dbReference type="Gene3D" id="3.90.76.10">
    <property type="entry name" value="Dipeptide-binding Protein, Domain 1"/>
    <property type="match status" value="1"/>
</dbReference>
<evidence type="ECO:0000256" key="1">
    <source>
        <dbReference type="ARBA" id="ARBA00004196"/>
    </source>
</evidence>
<name>A0A0L0W6R2_GOTPU</name>
<dbReference type="GO" id="GO:0043190">
    <property type="term" value="C:ATP-binding cassette (ABC) transporter complex"/>
    <property type="evidence" value="ECO:0007669"/>
    <property type="project" value="InterPro"/>
</dbReference>
<dbReference type="Pfam" id="PF00496">
    <property type="entry name" value="SBP_bac_5"/>
    <property type="match status" value="1"/>
</dbReference>
<keyword evidence="3" id="KW-0813">Transport</keyword>
<dbReference type="Gene3D" id="3.10.105.10">
    <property type="entry name" value="Dipeptide-binding Protein, Domain 3"/>
    <property type="match status" value="1"/>
</dbReference>
<dbReference type="InterPro" id="IPR030678">
    <property type="entry name" value="Peptide/Ni-bd"/>
</dbReference>
<feature type="chain" id="PRO_5038653597" evidence="5">
    <location>
        <begin position="23"/>
        <end position="558"/>
    </location>
</feature>
<dbReference type="STRING" id="1503.CLPU_20c00140"/>